<dbReference type="Proteomes" id="UP000178798">
    <property type="component" value="Unassembled WGS sequence"/>
</dbReference>
<dbReference type="InterPro" id="IPR012902">
    <property type="entry name" value="N_methyl_site"/>
</dbReference>
<evidence type="ECO:0008006" key="4">
    <source>
        <dbReference type="Google" id="ProtNLM"/>
    </source>
</evidence>
<sequence>MISSVKRSINLIGNFNYFIMKKKGFTLLELLIVIGILAILATTVTLVLNPAELLKQARDSQRLGDLRSVHAALGMYAATATVSPLFIATSTCTFATTTGPFSGGCITNSTRSTNGTGWVNVNFSLISGGSPLSVLPIDPSNNANYLYGFKNDVISNTWELDTVLESSKYNPMMGSDGGNQNGFFEIGSYAGLAL</sequence>
<dbReference type="NCBIfam" id="TIGR02532">
    <property type="entry name" value="IV_pilin_GFxxxE"/>
    <property type="match status" value="1"/>
</dbReference>
<evidence type="ECO:0000256" key="1">
    <source>
        <dbReference type="SAM" id="Phobius"/>
    </source>
</evidence>
<dbReference type="Pfam" id="PF07963">
    <property type="entry name" value="N_methyl"/>
    <property type="match status" value="1"/>
</dbReference>
<dbReference type="PROSITE" id="PS00409">
    <property type="entry name" value="PROKAR_NTER_METHYL"/>
    <property type="match status" value="1"/>
</dbReference>
<dbReference type="InterPro" id="IPR045584">
    <property type="entry name" value="Pilin-like"/>
</dbReference>
<protein>
    <recommendedName>
        <fullName evidence="4">Type II secretion system protein GspG C-terminal domain-containing protein</fullName>
    </recommendedName>
</protein>
<dbReference type="STRING" id="1802556.A2999_02345"/>
<dbReference type="AlphaFoldDB" id="A0A1F8DTA3"/>
<dbReference type="EMBL" id="MGIQ01000003">
    <property type="protein sequence ID" value="OGM91824.1"/>
    <property type="molecule type" value="Genomic_DNA"/>
</dbReference>
<proteinExistence type="predicted"/>
<feature type="transmembrane region" description="Helical" evidence="1">
    <location>
        <begin position="69"/>
        <end position="87"/>
    </location>
</feature>
<keyword evidence="1" id="KW-0472">Membrane</keyword>
<reference evidence="2 3" key="1">
    <citation type="journal article" date="2016" name="Nat. Commun.">
        <title>Thousands of microbial genomes shed light on interconnected biogeochemical processes in an aquifer system.</title>
        <authorList>
            <person name="Anantharaman K."/>
            <person name="Brown C.T."/>
            <person name="Hug L.A."/>
            <person name="Sharon I."/>
            <person name="Castelle C.J."/>
            <person name="Probst A.J."/>
            <person name="Thomas B.C."/>
            <person name="Singh A."/>
            <person name="Wilkins M.J."/>
            <person name="Karaoz U."/>
            <person name="Brodie E.L."/>
            <person name="Williams K.H."/>
            <person name="Hubbard S.S."/>
            <person name="Banfield J.F."/>
        </authorList>
    </citation>
    <scope>NUCLEOTIDE SEQUENCE [LARGE SCALE GENOMIC DNA]</scope>
</reference>
<evidence type="ECO:0000313" key="2">
    <source>
        <dbReference type="EMBL" id="OGM91824.1"/>
    </source>
</evidence>
<name>A0A1F8DTA3_9BACT</name>
<feature type="transmembrane region" description="Helical" evidence="1">
    <location>
        <begin position="25"/>
        <end position="48"/>
    </location>
</feature>
<organism evidence="2 3">
    <name type="scientific">Candidatus Wolfebacteria bacterium RIFCSPLOWO2_01_FULL_38_11</name>
    <dbReference type="NCBI Taxonomy" id="1802556"/>
    <lineage>
        <taxon>Bacteria</taxon>
        <taxon>Candidatus Wolfeibacteriota</taxon>
    </lineage>
</organism>
<dbReference type="SUPFAM" id="SSF54523">
    <property type="entry name" value="Pili subunits"/>
    <property type="match status" value="1"/>
</dbReference>
<keyword evidence="1" id="KW-1133">Transmembrane helix</keyword>
<evidence type="ECO:0000313" key="3">
    <source>
        <dbReference type="Proteomes" id="UP000178798"/>
    </source>
</evidence>
<accession>A0A1F8DTA3</accession>
<dbReference type="Gene3D" id="3.30.700.10">
    <property type="entry name" value="Glycoprotein, Type 4 Pilin"/>
    <property type="match status" value="1"/>
</dbReference>
<comment type="caution">
    <text evidence="2">The sequence shown here is derived from an EMBL/GenBank/DDBJ whole genome shotgun (WGS) entry which is preliminary data.</text>
</comment>
<gene>
    <name evidence="2" type="ORF">A2999_02345</name>
</gene>
<keyword evidence="1" id="KW-0812">Transmembrane</keyword>